<comment type="subcellular location">
    <subcellularLocation>
        <location evidence="1">Cytoplasm</location>
    </subcellularLocation>
</comment>
<accession>A0A8B9T356</accession>
<keyword evidence="5" id="KW-0653">Protein transport</keyword>
<reference evidence="7" key="2">
    <citation type="submission" date="2025-09" db="UniProtKB">
        <authorList>
            <consortium name="Ensembl"/>
        </authorList>
    </citation>
    <scope>IDENTIFICATION</scope>
</reference>
<keyword evidence="6" id="KW-0732">Signal</keyword>
<dbReference type="Gene3D" id="1.25.10.10">
    <property type="entry name" value="Leucine-rich Repeat Variant"/>
    <property type="match status" value="2"/>
</dbReference>
<name>A0A8B9T356_ANAPL</name>
<evidence type="ECO:0000313" key="8">
    <source>
        <dbReference type="Proteomes" id="UP000694400"/>
    </source>
</evidence>
<evidence type="ECO:0000256" key="2">
    <source>
        <dbReference type="ARBA" id="ARBA00022448"/>
    </source>
</evidence>
<evidence type="ECO:0000256" key="5">
    <source>
        <dbReference type="ARBA" id="ARBA00022927"/>
    </source>
</evidence>
<dbReference type="InterPro" id="IPR011989">
    <property type="entry name" value="ARM-like"/>
</dbReference>
<organism evidence="7 8">
    <name type="scientific">Anas platyrhynchos</name>
    <name type="common">Mallard</name>
    <name type="synonym">Anas boschas</name>
    <dbReference type="NCBI Taxonomy" id="8839"/>
    <lineage>
        <taxon>Eukaryota</taxon>
        <taxon>Metazoa</taxon>
        <taxon>Chordata</taxon>
        <taxon>Craniata</taxon>
        <taxon>Vertebrata</taxon>
        <taxon>Euteleostomi</taxon>
        <taxon>Archelosauria</taxon>
        <taxon>Archosauria</taxon>
        <taxon>Dinosauria</taxon>
        <taxon>Saurischia</taxon>
        <taxon>Theropoda</taxon>
        <taxon>Coelurosauria</taxon>
        <taxon>Aves</taxon>
        <taxon>Neognathae</taxon>
        <taxon>Galloanserae</taxon>
        <taxon>Anseriformes</taxon>
        <taxon>Anatidae</taxon>
        <taxon>Anatinae</taxon>
        <taxon>Anas</taxon>
    </lineage>
</organism>
<dbReference type="PANTHER" id="PTHR10527">
    <property type="entry name" value="IMPORTIN BETA"/>
    <property type="match status" value="1"/>
</dbReference>
<keyword evidence="2" id="KW-0813">Transport</keyword>
<keyword evidence="4" id="KW-0677">Repeat</keyword>
<reference evidence="7" key="1">
    <citation type="submission" date="2025-08" db="UniProtKB">
        <authorList>
            <consortium name="Ensembl"/>
        </authorList>
    </citation>
    <scope>IDENTIFICATION</scope>
</reference>
<feature type="signal peptide" evidence="6">
    <location>
        <begin position="1"/>
        <end position="21"/>
    </location>
</feature>
<evidence type="ECO:0000256" key="4">
    <source>
        <dbReference type="ARBA" id="ARBA00022737"/>
    </source>
</evidence>
<dbReference type="InterPro" id="IPR040122">
    <property type="entry name" value="Importin_beta"/>
</dbReference>
<dbReference type="GO" id="GO:0005737">
    <property type="term" value="C:cytoplasm"/>
    <property type="evidence" value="ECO:0007669"/>
    <property type="project" value="UniProtKB-SubCell"/>
</dbReference>
<evidence type="ECO:0000256" key="1">
    <source>
        <dbReference type="ARBA" id="ARBA00004496"/>
    </source>
</evidence>
<dbReference type="Ensembl" id="ENSAPLT00020015848.1">
    <property type="protein sequence ID" value="ENSAPLP00020014716.1"/>
    <property type="gene ID" value="ENSAPLG00020010696.1"/>
</dbReference>
<dbReference type="SUPFAM" id="SSF48371">
    <property type="entry name" value="ARM repeat"/>
    <property type="match status" value="1"/>
</dbReference>
<dbReference type="InterPro" id="IPR016024">
    <property type="entry name" value="ARM-type_fold"/>
</dbReference>
<dbReference type="AlphaFoldDB" id="A0A8B9T356"/>
<evidence type="ECO:0000256" key="6">
    <source>
        <dbReference type="SAM" id="SignalP"/>
    </source>
</evidence>
<proteinExistence type="predicted"/>
<dbReference type="Proteomes" id="UP000694400">
    <property type="component" value="Unassembled WGS sequence"/>
</dbReference>
<feature type="chain" id="PRO_5047318611" evidence="6">
    <location>
        <begin position="22"/>
        <end position="173"/>
    </location>
</feature>
<evidence type="ECO:0000313" key="7">
    <source>
        <dbReference type="Ensembl" id="ENSAPLP00020014716.1"/>
    </source>
</evidence>
<dbReference type="GO" id="GO:0006606">
    <property type="term" value="P:protein import into nucleus"/>
    <property type="evidence" value="ECO:0007669"/>
    <property type="project" value="InterPro"/>
</dbReference>
<keyword evidence="3" id="KW-0963">Cytoplasm</keyword>
<evidence type="ECO:0000256" key="3">
    <source>
        <dbReference type="ARBA" id="ARBA00022490"/>
    </source>
</evidence>
<sequence>MTCCVFVGFVYLFCLFWSLSAFATLEEEACTELVPYLAYILDTLVFAFSKYQHKNLLILYDAIGTLADSVGHHLNTCKPVYISAKHKEQRGKGFSVSWDMYNDLSQLQWSSPRLYYFFCDAVASWINPKDDLRDMFCKILHGFKNQVGDENWRHFSDQFPLPLKELLEAYYRV</sequence>
<protein>
    <submittedName>
        <fullName evidence="7">Uncharacterized protein</fullName>
    </submittedName>
</protein>